<reference evidence="1" key="1">
    <citation type="submission" date="2021-06" db="EMBL/GenBank/DDBJ databases">
        <authorList>
            <person name="Kallberg Y."/>
            <person name="Tangrot J."/>
            <person name="Rosling A."/>
        </authorList>
    </citation>
    <scope>NUCLEOTIDE SEQUENCE</scope>
    <source>
        <strain evidence="1">MA453B</strain>
    </source>
</reference>
<protein>
    <submittedName>
        <fullName evidence="1">13070_t:CDS:1</fullName>
    </submittedName>
</protein>
<dbReference type="AlphaFoldDB" id="A0A9N9NVC3"/>
<accession>A0A9N9NVC3</accession>
<keyword evidence="2" id="KW-1185">Reference proteome</keyword>
<gene>
    <name evidence="1" type="ORF">DERYTH_LOCUS19121</name>
</gene>
<evidence type="ECO:0000313" key="1">
    <source>
        <dbReference type="EMBL" id="CAG8775483.1"/>
    </source>
</evidence>
<evidence type="ECO:0000313" key="2">
    <source>
        <dbReference type="Proteomes" id="UP000789405"/>
    </source>
</evidence>
<name>A0A9N9NVC3_9GLOM</name>
<organism evidence="1 2">
    <name type="scientific">Dentiscutata erythropus</name>
    <dbReference type="NCBI Taxonomy" id="1348616"/>
    <lineage>
        <taxon>Eukaryota</taxon>
        <taxon>Fungi</taxon>
        <taxon>Fungi incertae sedis</taxon>
        <taxon>Mucoromycota</taxon>
        <taxon>Glomeromycotina</taxon>
        <taxon>Glomeromycetes</taxon>
        <taxon>Diversisporales</taxon>
        <taxon>Gigasporaceae</taxon>
        <taxon>Dentiscutata</taxon>
    </lineage>
</organism>
<feature type="non-terminal residue" evidence="1">
    <location>
        <position position="1"/>
    </location>
</feature>
<dbReference type="EMBL" id="CAJVPY010020417">
    <property type="protein sequence ID" value="CAG8775483.1"/>
    <property type="molecule type" value="Genomic_DNA"/>
</dbReference>
<dbReference type="Proteomes" id="UP000789405">
    <property type="component" value="Unassembled WGS sequence"/>
</dbReference>
<comment type="caution">
    <text evidence="1">The sequence shown here is derived from an EMBL/GenBank/DDBJ whole genome shotgun (WGS) entry which is preliminary data.</text>
</comment>
<proteinExistence type="predicted"/>
<sequence>TIAKEKNKKEREPEDLTLEEALKARMEVAIKNIKKELKKLNINKVEDLSKKSKKSKSRLKKNKKNF</sequence>